<keyword evidence="9" id="KW-1133">Transmembrane helix</keyword>
<dbReference type="PRINTS" id="PR00344">
    <property type="entry name" value="BCTRLSENSOR"/>
</dbReference>
<organism evidence="12 13">
    <name type="scientific">Thiohalospira halophila DSM 15071</name>
    <dbReference type="NCBI Taxonomy" id="1123397"/>
    <lineage>
        <taxon>Bacteria</taxon>
        <taxon>Pseudomonadati</taxon>
        <taxon>Pseudomonadota</taxon>
        <taxon>Gammaproteobacteria</taxon>
        <taxon>Thiohalospirales</taxon>
        <taxon>Thiohalospiraceae</taxon>
        <taxon>Thiohalospira</taxon>
    </lineage>
</organism>
<gene>
    <name evidence="12" type="ORF">SAMN05660831_01175</name>
</gene>
<evidence type="ECO:0000256" key="9">
    <source>
        <dbReference type="SAM" id="Phobius"/>
    </source>
</evidence>
<keyword evidence="13" id="KW-1185">Reference proteome</keyword>
<evidence type="ECO:0000256" key="4">
    <source>
        <dbReference type="ARBA" id="ARBA00022553"/>
    </source>
</evidence>
<dbReference type="InterPro" id="IPR003661">
    <property type="entry name" value="HisK_dim/P_dom"/>
</dbReference>
<evidence type="ECO:0000256" key="8">
    <source>
        <dbReference type="SAM" id="MobiDB-lite"/>
    </source>
</evidence>
<evidence type="ECO:0000313" key="12">
    <source>
        <dbReference type="EMBL" id="SFD23226.1"/>
    </source>
</evidence>
<keyword evidence="6 12" id="KW-0418">Kinase</keyword>
<dbReference type="RefSeq" id="WP_093427837.1">
    <property type="nucleotide sequence ID" value="NZ_FOMJ01000003.1"/>
</dbReference>
<evidence type="ECO:0000256" key="2">
    <source>
        <dbReference type="ARBA" id="ARBA00004370"/>
    </source>
</evidence>
<dbReference type="PROSITE" id="PS50885">
    <property type="entry name" value="HAMP"/>
    <property type="match status" value="1"/>
</dbReference>
<dbReference type="CDD" id="cd00082">
    <property type="entry name" value="HisKA"/>
    <property type="match status" value="1"/>
</dbReference>
<dbReference type="SUPFAM" id="SSF47384">
    <property type="entry name" value="Homodimeric domain of signal transducing histidine kinase"/>
    <property type="match status" value="1"/>
</dbReference>
<dbReference type="EC" id="2.7.13.3" evidence="3"/>
<evidence type="ECO:0000256" key="1">
    <source>
        <dbReference type="ARBA" id="ARBA00000085"/>
    </source>
</evidence>
<dbReference type="SMART" id="SM00388">
    <property type="entry name" value="HisKA"/>
    <property type="match status" value="1"/>
</dbReference>
<dbReference type="SUPFAM" id="SSF55874">
    <property type="entry name" value="ATPase domain of HSP90 chaperone/DNA topoisomerase II/histidine kinase"/>
    <property type="match status" value="1"/>
</dbReference>
<keyword evidence="7" id="KW-0902">Two-component regulatory system</keyword>
<dbReference type="Proteomes" id="UP000198611">
    <property type="component" value="Unassembled WGS sequence"/>
</dbReference>
<dbReference type="SMART" id="SM00387">
    <property type="entry name" value="HATPase_c"/>
    <property type="match status" value="1"/>
</dbReference>
<dbReference type="AlphaFoldDB" id="A0A1I1QM94"/>
<dbReference type="PROSITE" id="PS50109">
    <property type="entry name" value="HIS_KIN"/>
    <property type="match status" value="1"/>
</dbReference>
<dbReference type="InterPro" id="IPR003660">
    <property type="entry name" value="HAMP_dom"/>
</dbReference>
<evidence type="ECO:0000313" key="13">
    <source>
        <dbReference type="Proteomes" id="UP000198611"/>
    </source>
</evidence>
<accession>A0A1I1QM94</accession>
<feature type="region of interest" description="Disordered" evidence="8">
    <location>
        <begin position="445"/>
        <end position="468"/>
    </location>
</feature>
<evidence type="ECO:0000259" key="10">
    <source>
        <dbReference type="PROSITE" id="PS50109"/>
    </source>
</evidence>
<keyword evidence="9" id="KW-0472">Membrane</keyword>
<dbReference type="PANTHER" id="PTHR43711">
    <property type="entry name" value="TWO-COMPONENT HISTIDINE KINASE"/>
    <property type="match status" value="1"/>
</dbReference>
<dbReference type="GO" id="GO:0016020">
    <property type="term" value="C:membrane"/>
    <property type="evidence" value="ECO:0007669"/>
    <property type="project" value="UniProtKB-SubCell"/>
</dbReference>
<dbReference type="InterPro" id="IPR004358">
    <property type="entry name" value="Sig_transdc_His_kin-like_C"/>
</dbReference>
<dbReference type="PANTHER" id="PTHR43711:SF26">
    <property type="entry name" value="SENSOR HISTIDINE KINASE RCSC"/>
    <property type="match status" value="1"/>
</dbReference>
<dbReference type="Gene3D" id="1.10.287.130">
    <property type="match status" value="1"/>
</dbReference>
<dbReference type="InterPro" id="IPR005467">
    <property type="entry name" value="His_kinase_dom"/>
</dbReference>
<dbReference type="Pfam" id="PF02518">
    <property type="entry name" value="HATPase_c"/>
    <property type="match status" value="1"/>
</dbReference>
<proteinExistence type="predicted"/>
<name>A0A1I1QM94_9GAMM</name>
<dbReference type="Gene3D" id="3.30.565.10">
    <property type="entry name" value="Histidine kinase-like ATPase, C-terminal domain"/>
    <property type="match status" value="1"/>
</dbReference>
<feature type="transmembrane region" description="Helical" evidence="9">
    <location>
        <begin position="163"/>
        <end position="183"/>
    </location>
</feature>
<dbReference type="InterPro" id="IPR036890">
    <property type="entry name" value="HATPase_C_sf"/>
</dbReference>
<evidence type="ECO:0000259" key="11">
    <source>
        <dbReference type="PROSITE" id="PS50885"/>
    </source>
</evidence>
<evidence type="ECO:0000256" key="3">
    <source>
        <dbReference type="ARBA" id="ARBA00012438"/>
    </source>
</evidence>
<evidence type="ECO:0000256" key="6">
    <source>
        <dbReference type="ARBA" id="ARBA00022777"/>
    </source>
</evidence>
<dbReference type="STRING" id="1123397.SAMN05660831_01175"/>
<feature type="domain" description="Histidine kinase" evidence="10">
    <location>
        <begin position="243"/>
        <end position="458"/>
    </location>
</feature>
<keyword evidence="4" id="KW-0597">Phosphoprotein</keyword>
<keyword evidence="9" id="KW-0812">Transmembrane</keyword>
<evidence type="ECO:0000256" key="7">
    <source>
        <dbReference type="ARBA" id="ARBA00023012"/>
    </source>
</evidence>
<dbReference type="EMBL" id="FOMJ01000003">
    <property type="protein sequence ID" value="SFD23226.1"/>
    <property type="molecule type" value="Genomic_DNA"/>
</dbReference>
<evidence type="ECO:0000256" key="5">
    <source>
        <dbReference type="ARBA" id="ARBA00022679"/>
    </source>
</evidence>
<reference evidence="12 13" key="1">
    <citation type="submission" date="2016-10" db="EMBL/GenBank/DDBJ databases">
        <authorList>
            <person name="de Groot N.N."/>
        </authorList>
    </citation>
    <scope>NUCLEOTIDE SEQUENCE [LARGE SCALE GENOMIC DNA]</scope>
    <source>
        <strain evidence="12 13">HL3</strain>
    </source>
</reference>
<dbReference type="Pfam" id="PF00512">
    <property type="entry name" value="HisKA"/>
    <property type="match status" value="1"/>
</dbReference>
<dbReference type="Gene3D" id="6.10.340.10">
    <property type="match status" value="1"/>
</dbReference>
<dbReference type="InterPro" id="IPR050736">
    <property type="entry name" value="Sensor_HK_Regulatory"/>
</dbReference>
<feature type="domain" description="HAMP" evidence="11">
    <location>
        <begin position="184"/>
        <end position="235"/>
    </location>
</feature>
<comment type="subcellular location">
    <subcellularLocation>
        <location evidence="2">Membrane</location>
    </subcellularLocation>
</comment>
<dbReference type="CDD" id="cd00075">
    <property type="entry name" value="HATPase"/>
    <property type="match status" value="1"/>
</dbReference>
<comment type="catalytic activity">
    <reaction evidence="1">
        <text>ATP + protein L-histidine = ADP + protein N-phospho-L-histidine.</text>
        <dbReference type="EC" id="2.7.13.3"/>
    </reaction>
</comment>
<dbReference type="OrthoDB" id="9804645at2"/>
<dbReference type="InterPro" id="IPR003594">
    <property type="entry name" value="HATPase_dom"/>
</dbReference>
<sequence>MAGRPRSTLRLMLYGLALVVLPLAGALAWVTDRVDHFADASRTVVAEAVETTHRGGELTAAVNRLERLARQYAILEDPELLAAYDEARADFREAATGLKGDELRAREAELHQRLSEGRPRPAAVASDFQALRQSVQAAGREERERIDDRAAALQAEARSSREVALIAVVAVLALTLLVAVLLVHRVNRPISQLDRAIRQLGEGHPEAVTIHGPADLEELGERLEWLRHRLAAADAQKARFLRHVSHELKTPLAGIREGAGLLHDGTAGAMTREQAEIAGIIRDNAERLQDLIENLLRFNRLRDDEEPPPTAETGLESVVAEVIAASEPVRRAREIELTTDLTPARVAGEAGTLRTIVDNLLSNALKFTPRGGEVRVTLRRGADTAVLEVMDTGPGVPPAEGERIFDAFFRGDTPPPQGGSGLGLAIARESARSLGGELELVPGRERGSHFRLTLPRKPEGLPPCPEPS</sequence>
<keyword evidence="5" id="KW-0808">Transferase</keyword>
<protein>
    <recommendedName>
        <fullName evidence="3">histidine kinase</fullName>
        <ecNumber evidence="3">2.7.13.3</ecNumber>
    </recommendedName>
</protein>
<dbReference type="InterPro" id="IPR036097">
    <property type="entry name" value="HisK_dim/P_sf"/>
</dbReference>
<dbReference type="GO" id="GO:0000155">
    <property type="term" value="F:phosphorelay sensor kinase activity"/>
    <property type="evidence" value="ECO:0007669"/>
    <property type="project" value="InterPro"/>
</dbReference>